<dbReference type="SUPFAM" id="SSF64288">
    <property type="entry name" value="Chorismate lyase-like"/>
    <property type="match status" value="1"/>
</dbReference>
<dbReference type="InterPro" id="IPR050679">
    <property type="entry name" value="Bact_HTH_transcr_reg"/>
</dbReference>
<dbReference type="AlphaFoldDB" id="A0A4D7QIQ6"/>
<keyword evidence="7" id="KW-1185">Reference proteome</keyword>
<evidence type="ECO:0000256" key="4">
    <source>
        <dbReference type="NCBIfam" id="TIGR02018"/>
    </source>
</evidence>
<dbReference type="Gene3D" id="1.10.10.10">
    <property type="entry name" value="Winged helix-like DNA-binding domain superfamily/Winged helix DNA-binding domain"/>
    <property type="match status" value="1"/>
</dbReference>
<evidence type="ECO:0000313" key="7">
    <source>
        <dbReference type="Proteomes" id="UP000298588"/>
    </source>
</evidence>
<dbReference type="FunFam" id="1.10.10.10:FF:000079">
    <property type="entry name" value="GntR family transcriptional regulator"/>
    <property type="match status" value="1"/>
</dbReference>
<reference evidence="6 7" key="1">
    <citation type="submission" date="2019-04" db="EMBL/GenBank/DDBJ databases">
        <title>Phreatobacter aquaticus sp. nov.</title>
        <authorList>
            <person name="Choi A."/>
            <person name="Baek K."/>
        </authorList>
    </citation>
    <scope>NUCLEOTIDE SEQUENCE [LARGE SCALE GENOMIC DNA]</scope>
    <source>
        <strain evidence="6 7">NMCR1094</strain>
    </source>
</reference>
<evidence type="ECO:0000256" key="2">
    <source>
        <dbReference type="ARBA" id="ARBA00023125"/>
    </source>
</evidence>
<dbReference type="PRINTS" id="PR00035">
    <property type="entry name" value="HTHGNTR"/>
</dbReference>
<dbReference type="InterPro" id="IPR010248">
    <property type="entry name" value="His_ut_repres"/>
</dbReference>
<dbReference type="EMBL" id="CP039865">
    <property type="protein sequence ID" value="QCK87338.1"/>
    <property type="molecule type" value="Genomic_DNA"/>
</dbReference>
<name>A0A4D7QIQ6_9HYPH</name>
<evidence type="ECO:0000256" key="3">
    <source>
        <dbReference type="ARBA" id="ARBA00023163"/>
    </source>
</evidence>
<accession>A0A4D7QIQ6</accession>
<dbReference type="PANTHER" id="PTHR44846:SF16">
    <property type="entry name" value="TRANSCRIPTIONAL REGULATOR PHNF-RELATED"/>
    <property type="match status" value="1"/>
</dbReference>
<evidence type="ECO:0000256" key="1">
    <source>
        <dbReference type="ARBA" id="ARBA00023015"/>
    </source>
</evidence>
<dbReference type="GO" id="GO:0045892">
    <property type="term" value="P:negative regulation of DNA-templated transcription"/>
    <property type="evidence" value="ECO:0007669"/>
    <property type="project" value="UniProtKB-UniRule"/>
</dbReference>
<protein>
    <recommendedName>
        <fullName evidence="4">Histidine utilization repressor</fullName>
    </recommendedName>
</protein>
<dbReference type="InterPro" id="IPR036390">
    <property type="entry name" value="WH_DNA-bd_sf"/>
</dbReference>
<gene>
    <name evidence="6" type="primary">hutC</name>
    <name evidence="6" type="ORF">E8L99_17020</name>
</gene>
<dbReference type="GO" id="GO:0006547">
    <property type="term" value="P:L-histidine metabolic process"/>
    <property type="evidence" value="ECO:0007669"/>
    <property type="project" value="UniProtKB-UniRule"/>
</dbReference>
<dbReference type="Proteomes" id="UP000298588">
    <property type="component" value="Chromosome"/>
</dbReference>
<evidence type="ECO:0000259" key="5">
    <source>
        <dbReference type="PROSITE" id="PS50949"/>
    </source>
</evidence>
<dbReference type="InterPro" id="IPR036388">
    <property type="entry name" value="WH-like_DNA-bd_sf"/>
</dbReference>
<dbReference type="InterPro" id="IPR011663">
    <property type="entry name" value="UTRA"/>
</dbReference>
<dbReference type="InterPro" id="IPR028978">
    <property type="entry name" value="Chorismate_lyase_/UTRA_dom_sf"/>
</dbReference>
<dbReference type="PANTHER" id="PTHR44846">
    <property type="entry name" value="MANNOSYL-D-GLYCERATE TRANSPORT/METABOLISM SYSTEM REPRESSOR MNGR-RELATED"/>
    <property type="match status" value="1"/>
</dbReference>
<keyword evidence="1" id="KW-0805">Transcription regulation</keyword>
<dbReference type="SMART" id="SM00345">
    <property type="entry name" value="HTH_GNTR"/>
    <property type="match status" value="1"/>
</dbReference>
<proteinExistence type="predicted"/>
<dbReference type="Pfam" id="PF00392">
    <property type="entry name" value="GntR"/>
    <property type="match status" value="1"/>
</dbReference>
<dbReference type="RefSeq" id="WP_137100667.1">
    <property type="nucleotide sequence ID" value="NZ_CP039865.1"/>
</dbReference>
<organism evidence="6 7">
    <name type="scientific">Phreatobacter aquaticus</name>
    <dbReference type="NCBI Taxonomy" id="2570229"/>
    <lineage>
        <taxon>Bacteria</taxon>
        <taxon>Pseudomonadati</taxon>
        <taxon>Pseudomonadota</taxon>
        <taxon>Alphaproteobacteria</taxon>
        <taxon>Hyphomicrobiales</taxon>
        <taxon>Phreatobacteraceae</taxon>
        <taxon>Phreatobacter</taxon>
    </lineage>
</organism>
<dbReference type="InterPro" id="IPR000524">
    <property type="entry name" value="Tscrpt_reg_HTH_GntR"/>
</dbReference>
<evidence type="ECO:0000313" key="6">
    <source>
        <dbReference type="EMBL" id="QCK87338.1"/>
    </source>
</evidence>
<dbReference type="NCBIfam" id="TIGR02018">
    <property type="entry name" value="his_ut_repres"/>
    <property type="match status" value="1"/>
</dbReference>
<dbReference type="KEGG" id="paqt:E8L99_17020"/>
<dbReference type="SMART" id="SM00866">
    <property type="entry name" value="UTRA"/>
    <property type="match status" value="1"/>
</dbReference>
<dbReference type="PROSITE" id="PS50949">
    <property type="entry name" value="HTH_GNTR"/>
    <property type="match status" value="1"/>
</dbReference>
<keyword evidence="3" id="KW-0804">Transcription</keyword>
<feature type="domain" description="HTH gntR-type" evidence="5">
    <location>
        <begin position="8"/>
        <end position="76"/>
    </location>
</feature>
<dbReference type="CDD" id="cd07377">
    <property type="entry name" value="WHTH_GntR"/>
    <property type="match status" value="1"/>
</dbReference>
<keyword evidence="2" id="KW-0238">DNA-binding</keyword>
<sequence>MNASSPPLSLHQRILGEIEGRIRSGEWPPGYKLPAEEELALAYGCSRMTMNKALGELARAGLIERRRKAGSFVSQPPAQSAVLAIPDIGAEVAALGVPYRFEVLSRATRLATKSDLKRLIHEGPTSVLVLHVRHFAGSRPFCLERRIIDLATVPDATSEPFLDLPPGTWLKARVPWTAAEHRIRAVGADAATAEALSLSHGTACLVIERRTWSDGCPVTSVELAYPGDANELVAVFTPFQS</sequence>
<dbReference type="Gene3D" id="3.40.1410.10">
    <property type="entry name" value="Chorismate lyase-like"/>
    <property type="match status" value="1"/>
</dbReference>
<dbReference type="Pfam" id="PF07702">
    <property type="entry name" value="UTRA"/>
    <property type="match status" value="1"/>
</dbReference>
<dbReference type="GO" id="GO:0003677">
    <property type="term" value="F:DNA binding"/>
    <property type="evidence" value="ECO:0007669"/>
    <property type="project" value="UniProtKB-UniRule"/>
</dbReference>
<dbReference type="GO" id="GO:0003700">
    <property type="term" value="F:DNA-binding transcription factor activity"/>
    <property type="evidence" value="ECO:0007669"/>
    <property type="project" value="UniProtKB-UniRule"/>
</dbReference>
<dbReference type="SUPFAM" id="SSF46785">
    <property type="entry name" value="Winged helix' DNA-binding domain"/>
    <property type="match status" value="1"/>
</dbReference>
<dbReference type="OrthoDB" id="9808698at2"/>